<proteinExistence type="predicted"/>
<dbReference type="Proteomes" id="UP000027222">
    <property type="component" value="Unassembled WGS sequence"/>
</dbReference>
<gene>
    <name evidence="1" type="ORF">GALMADRAFT_134700</name>
</gene>
<dbReference type="OrthoDB" id="3001771at2759"/>
<protein>
    <recommendedName>
        <fullName evidence="3">F-box domain-containing protein</fullName>
    </recommendedName>
</protein>
<accession>A0A067TW27</accession>
<dbReference type="SUPFAM" id="SSF52047">
    <property type="entry name" value="RNI-like"/>
    <property type="match status" value="1"/>
</dbReference>
<dbReference type="STRING" id="685588.A0A067TW27"/>
<dbReference type="EMBL" id="KL142369">
    <property type="protein sequence ID" value="KDR83213.1"/>
    <property type="molecule type" value="Genomic_DNA"/>
</dbReference>
<organism evidence="1 2">
    <name type="scientific">Galerina marginata (strain CBS 339.88)</name>
    <dbReference type="NCBI Taxonomy" id="685588"/>
    <lineage>
        <taxon>Eukaryota</taxon>
        <taxon>Fungi</taxon>
        <taxon>Dikarya</taxon>
        <taxon>Basidiomycota</taxon>
        <taxon>Agaricomycotina</taxon>
        <taxon>Agaricomycetes</taxon>
        <taxon>Agaricomycetidae</taxon>
        <taxon>Agaricales</taxon>
        <taxon>Agaricineae</taxon>
        <taxon>Strophariaceae</taxon>
        <taxon>Galerina</taxon>
    </lineage>
</organism>
<evidence type="ECO:0008006" key="3">
    <source>
        <dbReference type="Google" id="ProtNLM"/>
    </source>
</evidence>
<dbReference type="HOGENOM" id="CLU_027732_1_0_1"/>
<reference evidence="2" key="1">
    <citation type="journal article" date="2014" name="Proc. Natl. Acad. Sci. U.S.A.">
        <title>Extensive sampling of basidiomycete genomes demonstrates inadequacy of the white-rot/brown-rot paradigm for wood decay fungi.</title>
        <authorList>
            <person name="Riley R."/>
            <person name="Salamov A.A."/>
            <person name="Brown D.W."/>
            <person name="Nagy L.G."/>
            <person name="Floudas D."/>
            <person name="Held B.W."/>
            <person name="Levasseur A."/>
            <person name="Lombard V."/>
            <person name="Morin E."/>
            <person name="Otillar R."/>
            <person name="Lindquist E.A."/>
            <person name="Sun H."/>
            <person name="LaButti K.M."/>
            <person name="Schmutz J."/>
            <person name="Jabbour D."/>
            <person name="Luo H."/>
            <person name="Baker S.E."/>
            <person name="Pisabarro A.G."/>
            <person name="Walton J.D."/>
            <person name="Blanchette R.A."/>
            <person name="Henrissat B."/>
            <person name="Martin F."/>
            <person name="Cullen D."/>
            <person name="Hibbett D.S."/>
            <person name="Grigoriev I.V."/>
        </authorList>
    </citation>
    <scope>NUCLEOTIDE SEQUENCE [LARGE SCALE GENOMIC DNA]</scope>
    <source>
        <strain evidence="2">CBS 339.88</strain>
    </source>
</reference>
<sequence>MSRYRSAIVEIVNPDIKPSSPAKPSLSESGSVTTIACLPAELLCLIFDECFAIFKSEELYQPNLADPPWHFISGSLGPHLRQPSTEDAFARFRSPSRFPYGLALVSQFWREVLSTQPIYWQQAILSFDPESTRTWDRFVSLKWSRNLPIDVVILRDTSHHQSYFNDYEAPIVKVVMDLLYYHLPRCRSIYLETNLGSSLPLISEHIQGRSHMLSSLFLRCQVGDTAHQRRLALERGAPKLRAKATELPHLRSLVLDGKNFDNTFRHWLVLQTNLEQLIISNYPPSKSGVTIGRTLRVIHNLPNLLRLKFQNVDFEVNPELPPSSYSSGIRQLHLEAVPPLIIQEIFRLCDFDELDSVCFTRCAVDDLPYCNLLILDDIQVTSRVPLDVMLLDWEGSHLWIGNCQGFNDDIFDMLRKFDIMEEQFRCPWMEKLHLYNLPPFSLKKLKKMIKRRNHYVAYGDPDWMDHTDFGPAISTLHIEKCDVRELTTQDIEWFTSHVAEFTYVK</sequence>
<evidence type="ECO:0000313" key="1">
    <source>
        <dbReference type="EMBL" id="KDR83213.1"/>
    </source>
</evidence>
<evidence type="ECO:0000313" key="2">
    <source>
        <dbReference type="Proteomes" id="UP000027222"/>
    </source>
</evidence>
<dbReference type="AlphaFoldDB" id="A0A067TW27"/>
<name>A0A067TW27_GALM3</name>
<keyword evidence="2" id="KW-1185">Reference proteome</keyword>